<name>A0ABS6KER0_9FIRM</name>
<reference evidence="7 8" key="1">
    <citation type="submission" date="2021-06" db="EMBL/GenBank/DDBJ databases">
        <title>Description of novel taxa of the family Lachnospiraceae.</title>
        <authorList>
            <person name="Chaplin A.V."/>
            <person name="Sokolova S.R."/>
            <person name="Pikina A.P."/>
            <person name="Korzhanova M."/>
            <person name="Belova V."/>
            <person name="Korostin D."/>
            <person name="Efimov B.A."/>
        </authorList>
    </citation>
    <scope>NUCLEOTIDE SEQUENCE [LARGE SCALE GENOMIC DNA]</scope>
    <source>
        <strain evidence="7 8">ASD4241</strain>
    </source>
</reference>
<accession>A0ABS6KER0</accession>
<evidence type="ECO:0000313" key="8">
    <source>
        <dbReference type="Proteomes" id="UP001314681"/>
    </source>
</evidence>
<evidence type="ECO:0000256" key="1">
    <source>
        <dbReference type="ARBA" id="ARBA00004370"/>
    </source>
</evidence>
<feature type="compositionally biased region" description="Low complexity" evidence="4">
    <location>
        <begin position="725"/>
        <end position="755"/>
    </location>
</feature>
<evidence type="ECO:0000259" key="6">
    <source>
        <dbReference type="Pfam" id="PF03717"/>
    </source>
</evidence>
<evidence type="ECO:0000256" key="2">
    <source>
        <dbReference type="ARBA" id="ARBA00007171"/>
    </source>
</evidence>
<comment type="caution">
    <text evidence="7">The sequence shown here is derived from an EMBL/GenBank/DDBJ whole genome shotgun (WGS) entry which is preliminary data.</text>
</comment>
<protein>
    <recommendedName>
        <fullName evidence="9">Penicillin-binding protein 2</fullName>
    </recommendedName>
</protein>
<dbReference type="SUPFAM" id="SSF56519">
    <property type="entry name" value="Penicillin binding protein dimerisation domain"/>
    <property type="match status" value="2"/>
</dbReference>
<dbReference type="SUPFAM" id="SSF56601">
    <property type="entry name" value="beta-lactamase/transpeptidase-like"/>
    <property type="match status" value="1"/>
</dbReference>
<comment type="subcellular location">
    <subcellularLocation>
        <location evidence="1">Membrane</location>
    </subcellularLocation>
</comment>
<evidence type="ECO:0000256" key="4">
    <source>
        <dbReference type="SAM" id="MobiDB-lite"/>
    </source>
</evidence>
<dbReference type="InterPro" id="IPR001460">
    <property type="entry name" value="PCN-bd_Tpept"/>
</dbReference>
<dbReference type="RefSeq" id="WP_158354536.1">
    <property type="nucleotide sequence ID" value="NZ_JAHQCX010000027.1"/>
</dbReference>
<dbReference type="InterPro" id="IPR036138">
    <property type="entry name" value="PBP_dimer_sf"/>
</dbReference>
<dbReference type="Pfam" id="PF03717">
    <property type="entry name" value="PBP_dimer"/>
    <property type="match status" value="1"/>
</dbReference>
<feature type="region of interest" description="Disordered" evidence="4">
    <location>
        <begin position="159"/>
        <end position="237"/>
    </location>
</feature>
<dbReference type="EMBL" id="JAHQCX010000027">
    <property type="protein sequence ID" value="MBU9729012.1"/>
    <property type="molecule type" value="Genomic_DNA"/>
</dbReference>
<dbReference type="Gene3D" id="3.40.710.10">
    <property type="entry name" value="DD-peptidase/beta-lactamase superfamily"/>
    <property type="match status" value="1"/>
</dbReference>
<evidence type="ECO:0000259" key="5">
    <source>
        <dbReference type="Pfam" id="PF00905"/>
    </source>
</evidence>
<keyword evidence="3" id="KW-0472">Membrane</keyword>
<keyword evidence="8" id="KW-1185">Reference proteome</keyword>
<dbReference type="InterPro" id="IPR050515">
    <property type="entry name" value="Beta-lactam/transpept"/>
</dbReference>
<feature type="compositionally biased region" description="Polar residues" evidence="4">
    <location>
        <begin position="709"/>
        <end position="724"/>
    </location>
</feature>
<dbReference type="Gene3D" id="3.90.1310.10">
    <property type="entry name" value="Penicillin-binding protein 2a (Domain 2)"/>
    <property type="match status" value="1"/>
</dbReference>
<comment type="similarity">
    <text evidence="2">Belongs to the transpeptidase family.</text>
</comment>
<proteinExistence type="inferred from homology"/>
<feature type="compositionally biased region" description="Basic and acidic residues" evidence="4">
    <location>
        <begin position="159"/>
        <end position="194"/>
    </location>
</feature>
<sequence length="796" mass="86733">MANNKKKDKKFTRTMQKKLVVLFAGIIVVFIGLNVRIAQINAESGDEYTKSVLSQQEYTSTVLPYRRGDIVDRKGTVLATSERVYNVILDTKQLLATKDDEHINKVITSLVSSFQLDETQIRQYISKNPDNAYYILKKQLTKDDKDAFEDLFRVKKDDKSTAADKKNADDTKDGKAKDDEAKDGGTEDGTKGDDADSADQTPDGSTGGAASADIKADDTDTGASDSGEEEEEESSVSIKGVWFEKDYVRKYPYGSLAADEIGFTSSGNVGNGGMEGYYNSTLNGINGREYGYLNDELELERTVKEAIDGNTLVSTLDVNIQSIVEKYIREFNEAHRDEARPGDGSKLTAVMMMNPNTGEVLAMASTPEWDLNNPRDLTPFYSEEEIAAMDDDTRMDALNKIWRNFCISDTYEPGSTSKPFTIASGLETGKLSGNETFVCDGKQVVPGAPKGIACVNRYGHGLLTIEGAINVSCNDALMQMAAIIGADNFCRYQEIFGFGQKTRIDLPGEASGMLYTADKMKPVDLATNSFGQNYTVSMIQQISAFCSVINGGYYYQPHMVSRILDANGGTVQNIDPILLKQTISEKTSDTLKQYLYTTVSGEKGTAKKAAVPGYKVGGKTGTAEKYPREDRNFLVSYLGYAPYDKPQVAIYVVIDEPNVEEQNHASSLACEMASGILTEVLPYMNIFPTEEIPTDTAGDGQQDPAAPQEGQTDPNAQDGQNPQDNGTEGQNPEEGGQEGQNTGENGQEGQNPEGSQEGGSQEGQNPEDGGQEDDGIPYSPPDTQQSQEPDQNQTAE</sequence>
<evidence type="ECO:0000256" key="3">
    <source>
        <dbReference type="ARBA" id="ARBA00023136"/>
    </source>
</evidence>
<feature type="region of interest" description="Disordered" evidence="4">
    <location>
        <begin position="690"/>
        <end position="796"/>
    </location>
</feature>
<dbReference type="PANTHER" id="PTHR30627:SF1">
    <property type="entry name" value="PEPTIDOGLYCAN D,D-TRANSPEPTIDASE FTSI"/>
    <property type="match status" value="1"/>
</dbReference>
<gene>
    <name evidence="7" type="ORF">KTH90_23770</name>
</gene>
<dbReference type="Pfam" id="PF00905">
    <property type="entry name" value="Transpeptidase"/>
    <property type="match status" value="1"/>
</dbReference>
<dbReference type="InterPro" id="IPR005311">
    <property type="entry name" value="PBP_dimer"/>
</dbReference>
<evidence type="ECO:0008006" key="9">
    <source>
        <dbReference type="Google" id="ProtNLM"/>
    </source>
</evidence>
<feature type="compositionally biased region" description="Polar residues" evidence="4">
    <location>
        <begin position="781"/>
        <end position="796"/>
    </location>
</feature>
<feature type="domain" description="Penicillin-binding protein dimerisation" evidence="6">
    <location>
        <begin position="66"/>
        <end position="294"/>
    </location>
</feature>
<feature type="domain" description="Penicillin-binding protein transpeptidase" evidence="5">
    <location>
        <begin position="349"/>
        <end position="668"/>
    </location>
</feature>
<dbReference type="PANTHER" id="PTHR30627">
    <property type="entry name" value="PEPTIDOGLYCAN D,D-TRANSPEPTIDASE"/>
    <property type="match status" value="1"/>
</dbReference>
<evidence type="ECO:0000313" key="7">
    <source>
        <dbReference type="EMBL" id="MBU9729012.1"/>
    </source>
</evidence>
<organism evidence="7 8">
    <name type="scientific">Diplocloster modestus</name>
    <dbReference type="NCBI Taxonomy" id="2850322"/>
    <lineage>
        <taxon>Bacteria</taxon>
        <taxon>Bacillati</taxon>
        <taxon>Bacillota</taxon>
        <taxon>Clostridia</taxon>
        <taxon>Lachnospirales</taxon>
        <taxon>Lachnospiraceae</taxon>
        <taxon>Diplocloster</taxon>
    </lineage>
</organism>
<dbReference type="InterPro" id="IPR012338">
    <property type="entry name" value="Beta-lactam/transpept-like"/>
</dbReference>
<dbReference type="Proteomes" id="UP001314681">
    <property type="component" value="Unassembled WGS sequence"/>
</dbReference>